<evidence type="ECO:0000313" key="2">
    <source>
        <dbReference type="Proteomes" id="UP000035709"/>
    </source>
</evidence>
<dbReference type="Proteomes" id="UP000035709">
    <property type="component" value="Chromosome"/>
</dbReference>
<dbReference type="Pfam" id="PF08951">
    <property type="entry name" value="EntA_Immun"/>
    <property type="match status" value="1"/>
</dbReference>
<protein>
    <submittedName>
        <fullName evidence="1">Uncharacterized protein</fullName>
    </submittedName>
</protein>
<dbReference type="RefSeq" id="WP_060459059.1">
    <property type="nucleotide sequence ID" value="NZ_AP014808.1"/>
</dbReference>
<dbReference type="EMBL" id="AP014808">
    <property type="protein sequence ID" value="BAQ56502.1"/>
    <property type="molecule type" value="Genomic_DNA"/>
</dbReference>
<dbReference type="PATRIC" id="fig|1600.4.peg.116"/>
<dbReference type="KEGG" id="lae:LBAT_0113"/>
<name>A0A0D6A101_9LACO</name>
<keyword evidence="2" id="KW-1185">Reference proteome</keyword>
<sequence length="88" mass="9984">MKRKQSLREKLSNIHLANEAEQEIVNSAIANLDKKENPHIVLSNMEGQLRPLALKGKLSKEGLTLLTDLERPNFDQDVATSTMTWFPK</sequence>
<accession>A0A0D6A101</accession>
<dbReference type="AlphaFoldDB" id="A0A0D6A101"/>
<gene>
    <name evidence="1" type="ORF">LBAT_0113</name>
</gene>
<reference evidence="1 2" key="1">
    <citation type="submission" date="2015-03" db="EMBL/GenBank/DDBJ databases">
        <title>Complete genome sequence of Lactobacillus acetotolerans NBRC 13120.</title>
        <authorList>
            <person name="Toh H."/>
            <person name="Morita H."/>
            <person name="Fujita N."/>
        </authorList>
    </citation>
    <scope>NUCLEOTIDE SEQUENCE [LARGE SCALE GENOMIC DNA]</scope>
    <source>
        <strain evidence="1 2">NBRC 13120</strain>
    </source>
</reference>
<evidence type="ECO:0000313" key="1">
    <source>
        <dbReference type="EMBL" id="BAQ56502.1"/>
    </source>
</evidence>
<proteinExistence type="predicted"/>
<dbReference type="InterPro" id="IPR015046">
    <property type="entry name" value="LciA_Immunity-like"/>
</dbReference>
<dbReference type="OrthoDB" id="2339914at2"/>
<organism evidence="1 2">
    <name type="scientific">Lactobacillus acetotolerans</name>
    <dbReference type="NCBI Taxonomy" id="1600"/>
    <lineage>
        <taxon>Bacteria</taxon>
        <taxon>Bacillati</taxon>
        <taxon>Bacillota</taxon>
        <taxon>Bacilli</taxon>
        <taxon>Lactobacillales</taxon>
        <taxon>Lactobacillaceae</taxon>
        <taxon>Lactobacillus</taxon>
    </lineage>
</organism>
<dbReference type="GO" id="GO:0030153">
    <property type="term" value="P:bacteriocin immunity"/>
    <property type="evidence" value="ECO:0007669"/>
    <property type="project" value="InterPro"/>
</dbReference>